<gene>
    <name evidence="12" type="ORF">MKW94_007074</name>
</gene>
<keyword evidence="5 8" id="KW-0238">DNA-binding</keyword>
<evidence type="ECO:0000256" key="4">
    <source>
        <dbReference type="ARBA" id="ARBA00023015"/>
    </source>
</evidence>
<dbReference type="PANTHER" id="PTHR31992">
    <property type="entry name" value="DOF ZINC FINGER PROTEIN DOF1.4-RELATED"/>
    <property type="match status" value="1"/>
</dbReference>
<reference evidence="12" key="1">
    <citation type="submission" date="2022-03" db="EMBL/GenBank/DDBJ databases">
        <title>A functionally conserved STORR gene fusion in Papaver species that diverged 16.8 million years ago.</title>
        <authorList>
            <person name="Catania T."/>
        </authorList>
    </citation>
    <scope>NUCLEOTIDE SEQUENCE</scope>
    <source>
        <strain evidence="12">S-191538</strain>
    </source>
</reference>
<keyword evidence="1 9" id="KW-0479">Metal-binding</keyword>
<dbReference type="Proteomes" id="UP001177140">
    <property type="component" value="Unassembled WGS sequence"/>
</dbReference>
<name>A0AA41V9U6_PAPNU</name>
<evidence type="ECO:0000256" key="5">
    <source>
        <dbReference type="ARBA" id="ARBA00023125"/>
    </source>
</evidence>
<evidence type="ECO:0000256" key="8">
    <source>
        <dbReference type="PROSITE-ProRule" id="PRU00071"/>
    </source>
</evidence>
<dbReference type="PROSITE" id="PS01361">
    <property type="entry name" value="ZF_DOF_1"/>
    <property type="match status" value="1"/>
</dbReference>
<evidence type="ECO:0000256" key="1">
    <source>
        <dbReference type="ARBA" id="ARBA00022723"/>
    </source>
</evidence>
<dbReference type="EMBL" id="JAJJMA010168698">
    <property type="protein sequence ID" value="MCL7036501.1"/>
    <property type="molecule type" value="Genomic_DNA"/>
</dbReference>
<accession>A0AA41V9U6</accession>
<evidence type="ECO:0000313" key="12">
    <source>
        <dbReference type="EMBL" id="MCL7036501.1"/>
    </source>
</evidence>
<evidence type="ECO:0000256" key="9">
    <source>
        <dbReference type="RuleBase" id="RU369094"/>
    </source>
</evidence>
<dbReference type="GO" id="GO:0005634">
    <property type="term" value="C:nucleus"/>
    <property type="evidence" value="ECO:0007669"/>
    <property type="project" value="UniProtKB-SubCell"/>
</dbReference>
<dbReference type="PROSITE" id="PS50884">
    <property type="entry name" value="ZF_DOF_2"/>
    <property type="match status" value="1"/>
</dbReference>
<dbReference type="GO" id="GO:0008270">
    <property type="term" value="F:zinc ion binding"/>
    <property type="evidence" value="ECO:0007669"/>
    <property type="project" value="UniProtKB-KW"/>
</dbReference>
<evidence type="ECO:0000256" key="7">
    <source>
        <dbReference type="ARBA" id="ARBA00023242"/>
    </source>
</evidence>
<keyword evidence="6 9" id="KW-0804">Transcription</keyword>
<dbReference type="GO" id="GO:0003677">
    <property type="term" value="F:DNA binding"/>
    <property type="evidence" value="ECO:0007669"/>
    <property type="project" value="UniProtKB-UniRule"/>
</dbReference>
<keyword evidence="2 8" id="KW-0863">Zinc-finger</keyword>
<evidence type="ECO:0000256" key="6">
    <source>
        <dbReference type="ARBA" id="ARBA00023163"/>
    </source>
</evidence>
<proteinExistence type="predicted"/>
<dbReference type="InterPro" id="IPR045174">
    <property type="entry name" value="Dof"/>
</dbReference>
<keyword evidence="4 9" id="KW-0805">Transcription regulation</keyword>
<evidence type="ECO:0000256" key="2">
    <source>
        <dbReference type="ARBA" id="ARBA00022771"/>
    </source>
</evidence>
<feature type="region of interest" description="Disordered" evidence="10">
    <location>
        <begin position="36"/>
        <end position="90"/>
    </location>
</feature>
<dbReference type="PANTHER" id="PTHR31992:SF313">
    <property type="entry name" value="DOF ZINC FINGER PROTEIN DOF5.7"/>
    <property type="match status" value="1"/>
</dbReference>
<dbReference type="AlphaFoldDB" id="A0AA41V9U6"/>
<evidence type="ECO:0000256" key="10">
    <source>
        <dbReference type="SAM" id="MobiDB-lite"/>
    </source>
</evidence>
<evidence type="ECO:0000259" key="11">
    <source>
        <dbReference type="PROSITE" id="PS50884"/>
    </source>
</evidence>
<dbReference type="GO" id="GO:0003700">
    <property type="term" value="F:DNA-binding transcription factor activity"/>
    <property type="evidence" value="ECO:0007669"/>
    <property type="project" value="UniProtKB-UniRule"/>
</dbReference>
<keyword evidence="3 9" id="KW-0862">Zinc</keyword>
<comment type="function">
    <text evidence="9">Transcription factor that binds specifically to a 5'-AA[AG]G-3' consensus core sequence.</text>
</comment>
<feature type="domain" description="Dof-type" evidence="11">
    <location>
        <begin position="89"/>
        <end position="143"/>
    </location>
</feature>
<protein>
    <recommendedName>
        <fullName evidence="9">Dof zinc finger protein</fullName>
    </recommendedName>
</protein>
<evidence type="ECO:0000313" key="13">
    <source>
        <dbReference type="Proteomes" id="UP001177140"/>
    </source>
</evidence>
<feature type="compositionally biased region" description="Low complexity" evidence="10">
    <location>
        <begin position="36"/>
        <end position="84"/>
    </location>
</feature>
<comment type="subcellular location">
    <subcellularLocation>
        <location evidence="8 9">Nucleus</location>
    </subcellularLocation>
</comment>
<sequence length="401" mass="42555">MIQELLGSAGLLSGGGGGVERKYPYFHCGIEAAGSPNSTSSYTTPTNIPSTPTTTAATTMTTTVTTDATTPTPTSNTNTNTSSSDQPSLRCPRCDSPNTKFCYYNNYNLTQPRHFCKTCRRYWTKGGALRNVPIGGGCRKNKNSNASTTTTGSGITSLTAGKTSAASGFVIGGNIIKTSSDNNRSGFEFDQHNQTNQILWPSSASPQNSSHQLLALLRSASSYSQNTNPNPNNNCHAVKDEAGFMMGSFMGCTSESAVNTTTSSLNAKALNLDPLLGHQVNPIGLCGNSSFWRNNQQQNSLLQQGNNNSNDVQNDNTNGIQELYQRLRSSTNYYNSNTADHTSGLLMNINIGSSTPSSSSSSILESAPVASVSGVGDMGYPWMNPQFSWSDLPTAANGSFP</sequence>
<keyword evidence="7 8" id="KW-0539">Nucleus</keyword>
<dbReference type="InterPro" id="IPR003851">
    <property type="entry name" value="Znf_Dof"/>
</dbReference>
<dbReference type="Pfam" id="PF02701">
    <property type="entry name" value="Zn_ribbon_Dof"/>
    <property type="match status" value="1"/>
</dbReference>
<evidence type="ECO:0000256" key="3">
    <source>
        <dbReference type="ARBA" id="ARBA00022833"/>
    </source>
</evidence>
<comment type="caution">
    <text evidence="12">The sequence shown here is derived from an EMBL/GenBank/DDBJ whole genome shotgun (WGS) entry which is preliminary data.</text>
</comment>
<organism evidence="12 13">
    <name type="scientific">Papaver nudicaule</name>
    <name type="common">Iceland poppy</name>
    <dbReference type="NCBI Taxonomy" id="74823"/>
    <lineage>
        <taxon>Eukaryota</taxon>
        <taxon>Viridiplantae</taxon>
        <taxon>Streptophyta</taxon>
        <taxon>Embryophyta</taxon>
        <taxon>Tracheophyta</taxon>
        <taxon>Spermatophyta</taxon>
        <taxon>Magnoliopsida</taxon>
        <taxon>Ranunculales</taxon>
        <taxon>Papaveraceae</taxon>
        <taxon>Papaveroideae</taxon>
        <taxon>Papaver</taxon>
    </lineage>
</organism>
<keyword evidence="13" id="KW-1185">Reference proteome</keyword>